<dbReference type="Proteomes" id="UP000032027">
    <property type="component" value="Chromosome"/>
</dbReference>
<reference evidence="3" key="1">
    <citation type="submission" date="2015-02" db="EMBL/GenBank/DDBJ databases">
        <title>Characterization of two novel Thaumarchaeota isolated from the Northern Adriatic Sea.</title>
        <authorList>
            <person name="Bayer B."/>
            <person name="Vojvoda J."/>
            <person name="Offre P."/>
            <person name="Srivastava A."/>
            <person name="Elisabeth N."/>
            <person name="Garcia J.A.L."/>
            <person name="Schleper C."/>
            <person name="Herndl G.J."/>
        </authorList>
    </citation>
    <scope>NUCLEOTIDE SEQUENCE [LARGE SCALE GENOMIC DNA]</scope>
    <source>
        <strain evidence="3">D3C</strain>
    </source>
</reference>
<dbReference type="GeneID" id="41600648"/>
<evidence type="ECO:0000313" key="2">
    <source>
        <dbReference type="EMBL" id="AJM92751.1"/>
    </source>
</evidence>
<organism evidence="2 3">
    <name type="scientific">Nitrosopumilus piranensis</name>
    <dbReference type="NCBI Taxonomy" id="1582439"/>
    <lineage>
        <taxon>Archaea</taxon>
        <taxon>Nitrososphaerota</taxon>
        <taxon>Nitrososphaeria</taxon>
        <taxon>Nitrosopumilales</taxon>
        <taxon>Nitrosopumilaceae</taxon>
        <taxon>Nitrosopumilus</taxon>
    </lineage>
</organism>
<dbReference type="KEGG" id="nid:NPIRD3C_1539"/>
<reference evidence="2 3" key="2">
    <citation type="journal article" date="2016" name="ISME J.">
        <title>Physiological and genomic characterization of two novel marine thaumarchaeal strains indicates niche differentiation.</title>
        <authorList>
            <person name="Bayer B."/>
            <person name="Vojvoda J."/>
            <person name="Offre P."/>
            <person name="Alves R.J."/>
            <person name="Elisabeth N.H."/>
            <person name="Garcia J.A."/>
            <person name="Volland J.M."/>
            <person name="Srivastava A."/>
            <person name="Schleper C."/>
            <person name="Herndl G.J."/>
        </authorList>
    </citation>
    <scope>NUCLEOTIDE SEQUENCE [LARGE SCALE GENOMIC DNA]</scope>
    <source>
        <strain evidence="2 3">D3C</strain>
    </source>
</reference>
<dbReference type="EMBL" id="CP010868">
    <property type="protein sequence ID" value="AJM92751.1"/>
    <property type="molecule type" value="Genomic_DNA"/>
</dbReference>
<sequence length="42" mass="4923">MSQDRKMYKCTCADCGKDSEVPFEPKEGRPVYCKECLPKHRK</sequence>
<name>A0A0C5BWS4_9ARCH</name>
<proteinExistence type="predicted"/>
<dbReference type="RefSeq" id="WP_148703535.1">
    <property type="nucleotide sequence ID" value="NZ_CP010868.1"/>
</dbReference>
<keyword evidence="3" id="KW-1185">Reference proteome</keyword>
<accession>A0A0C5BWS4</accession>
<dbReference type="PATRIC" id="fig|1582439.9.peg.1586"/>
<dbReference type="HOGENOM" id="CLU_115791_3_1_2"/>
<protein>
    <recommendedName>
        <fullName evidence="1">CxxC-x17-CxxC domain-containing protein</fullName>
    </recommendedName>
</protein>
<dbReference type="Pfam" id="PF23477">
    <property type="entry name" value="zf_Tbcl_2"/>
    <property type="match status" value="1"/>
</dbReference>
<evidence type="ECO:0000313" key="3">
    <source>
        <dbReference type="Proteomes" id="UP000032027"/>
    </source>
</evidence>
<dbReference type="AlphaFoldDB" id="A0A0C5BWS4"/>
<dbReference type="InterPro" id="IPR026363">
    <property type="entry name" value="CxxC-x17-CxxC_dom"/>
</dbReference>
<dbReference type="OrthoDB" id="144439at2157"/>
<evidence type="ECO:0000259" key="1">
    <source>
        <dbReference type="Pfam" id="PF23477"/>
    </source>
</evidence>
<gene>
    <name evidence="2" type="ORF">NPIRD3C_1539</name>
</gene>
<dbReference type="STRING" id="1582439.NPIRD3C_1539"/>
<feature type="domain" description="CxxC-x17-CxxC" evidence="1">
    <location>
        <begin position="5"/>
        <end position="41"/>
    </location>
</feature>
<reference evidence="2 3" key="3">
    <citation type="journal article" date="2019" name="Int. J. Syst. Evol. Microbiol.">
        <title>Nitrosopumilus adriaticus sp. nov. and Nitrosopumilus piranensis sp. nov., two ammonia-oxidizing archaea from the Adriatic Sea and members of the class Nitrososphaeria.</title>
        <authorList>
            <person name="Bayer B."/>
            <person name="Vojvoda J."/>
            <person name="Reinthaler T."/>
            <person name="Reyes C."/>
            <person name="Pinto M."/>
            <person name="Herndl G.J."/>
        </authorList>
    </citation>
    <scope>NUCLEOTIDE SEQUENCE [LARGE SCALE GENOMIC DNA]</scope>
    <source>
        <strain evidence="2 3">D3C</strain>
    </source>
</reference>
<dbReference type="NCBIfam" id="TIGR04272">
    <property type="entry name" value="cxxc_cxxc_Mbark"/>
    <property type="match status" value="1"/>
</dbReference>